<evidence type="ECO:0000313" key="2">
    <source>
        <dbReference type="Proteomes" id="UP001551658"/>
    </source>
</evidence>
<protein>
    <submittedName>
        <fullName evidence="1">Uncharacterized protein</fullName>
    </submittedName>
</protein>
<accession>A0ABV3FIR7</accession>
<dbReference type="EMBL" id="JBFAIH010000031">
    <property type="protein sequence ID" value="MEV0367555.1"/>
    <property type="molecule type" value="Genomic_DNA"/>
</dbReference>
<proteinExistence type="predicted"/>
<organism evidence="1 2">
    <name type="scientific">Nocardia fusca</name>
    <dbReference type="NCBI Taxonomy" id="941183"/>
    <lineage>
        <taxon>Bacteria</taxon>
        <taxon>Bacillati</taxon>
        <taxon>Actinomycetota</taxon>
        <taxon>Actinomycetes</taxon>
        <taxon>Mycobacteriales</taxon>
        <taxon>Nocardiaceae</taxon>
        <taxon>Nocardia</taxon>
    </lineage>
</organism>
<evidence type="ECO:0000313" key="1">
    <source>
        <dbReference type="EMBL" id="MEV0367555.1"/>
    </source>
</evidence>
<comment type="caution">
    <text evidence="1">The sequence shown here is derived from an EMBL/GenBank/DDBJ whole genome shotgun (WGS) entry which is preliminary data.</text>
</comment>
<reference evidence="1 2" key="1">
    <citation type="submission" date="2024-06" db="EMBL/GenBank/DDBJ databases">
        <title>The Natural Products Discovery Center: Release of the First 8490 Sequenced Strains for Exploring Actinobacteria Biosynthetic Diversity.</title>
        <authorList>
            <person name="Kalkreuter E."/>
            <person name="Kautsar S.A."/>
            <person name="Yang D."/>
            <person name="Bader C.D."/>
            <person name="Teijaro C.N."/>
            <person name="Fluegel L."/>
            <person name="Davis C.M."/>
            <person name="Simpson J.R."/>
            <person name="Lauterbach L."/>
            <person name="Steele A.D."/>
            <person name="Gui C."/>
            <person name="Meng S."/>
            <person name="Li G."/>
            <person name="Viehrig K."/>
            <person name="Ye F."/>
            <person name="Su P."/>
            <person name="Kiefer A.F."/>
            <person name="Nichols A."/>
            <person name="Cepeda A.J."/>
            <person name="Yan W."/>
            <person name="Fan B."/>
            <person name="Jiang Y."/>
            <person name="Adhikari A."/>
            <person name="Zheng C.-J."/>
            <person name="Schuster L."/>
            <person name="Cowan T.M."/>
            <person name="Smanski M.J."/>
            <person name="Chevrette M.G."/>
            <person name="De Carvalho L.P.S."/>
            <person name="Shen B."/>
        </authorList>
    </citation>
    <scope>NUCLEOTIDE SEQUENCE [LARGE SCALE GENOMIC DNA]</scope>
    <source>
        <strain evidence="1 2">NPDC050671</strain>
    </source>
</reference>
<name>A0ABV3FIR7_9NOCA</name>
<keyword evidence="2" id="KW-1185">Reference proteome</keyword>
<dbReference type="Proteomes" id="UP001551658">
    <property type="component" value="Unassembled WGS sequence"/>
</dbReference>
<sequence>MTDFLILSDGFAHTKFIPIFDGITGRPRLALQGFQGATPAEHEFIHQTTHGRDHIEQLHELTGMLLTREGIR</sequence>
<gene>
    <name evidence="1" type="ORF">AB0H72_33200</name>
</gene>
<dbReference type="RefSeq" id="WP_357987303.1">
    <property type="nucleotide sequence ID" value="NZ_JBFAIH010000031.1"/>
</dbReference>